<comment type="caution">
    <text evidence="12">The sequence shown here is derived from an EMBL/GenBank/DDBJ whole genome shotgun (WGS) entry which is preliminary data.</text>
</comment>
<dbReference type="InterPro" id="IPR016558">
    <property type="entry name" value="DNA_primase_lsu_euk"/>
</dbReference>
<keyword evidence="7" id="KW-0479">Metal-binding</keyword>
<dbReference type="GO" id="GO:0006270">
    <property type="term" value="P:DNA replication initiation"/>
    <property type="evidence" value="ECO:0007669"/>
    <property type="project" value="TreeGrafter"/>
</dbReference>
<comment type="cofactor">
    <cofactor evidence="1">
        <name>[4Fe-4S] cluster</name>
        <dbReference type="ChEBI" id="CHEBI:49883"/>
    </cofactor>
</comment>
<evidence type="ECO:0000256" key="2">
    <source>
        <dbReference type="ARBA" id="ARBA00010564"/>
    </source>
</evidence>
<organism evidence="12 13">
    <name type="scientific">Apolygus lucorum</name>
    <name type="common">Small green plant bug</name>
    <name type="synonym">Lygocoris lucorum</name>
    <dbReference type="NCBI Taxonomy" id="248454"/>
    <lineage>
        <taxon>Eukaryota</taxon>
        <taxon>Metazoa</taxon>
        <taxon>Ecdysozoa</taxon>
        <taxon>Arthropoda</taxon>
        <taxon>Hexapoda</taxon>
        <taxon>Insecta</taxon>
        <taxon>Pterygota</taxon>
        <taxon>Neoptera</taxon>
        <taxon>Paraneoptera</taxon>
        <taxon>Hemiptera</taxon>
        <taxon>Heteroptera</taxon>
        <taxon>Panheteroptera</taxon>
        <taxon>Cimicomorpha</taxon>
        <taxon>Miridae</taxon>
        <taxon>Mirini</taxon>
        <taxon>Apolygus</taxon>
    </lineage>
</organism>
<evidence type="ECO:0000313" key="13">
    <source>
        <dbReference type="Proteomes" id="UP000466442"/>
    </source>
</evidence>
<keyword evidence="6" id="KW-0235">DNA replication</keyword>
<dbReference type="PANTHER" id="PTHR10537">
    <property type="entry name" value="DNA PRIMASE LARGE SUBUNIT"/>
    <property type="match status" value="1"/>
</dbReference>
<evidence type="ECO:0000256" key="10">
    <source>
        <dbReference type="ARBA" id="ARBA00023125"/>
    </source>
</evidence>
<dbReference type="CDD" id="cd07322">
    <property type="entry name" value="PriL_PriS_Eukaryotic"/>
    <property type="match status" value="1"/>
</dbReference>
<dbReference type="Pfam" id="PF04104">
    <property type="entry name" value="DNA_primase_lrg"/>
    <property type="match status" value="1"/>
</dbReference>
<evidence type="ECO:0000256" key="5">
    <source>
        <dbReference type="ARBA" id="ARBA00022515"/>
    </source>
</evidence>
<dbReference type="InterPro" id="IPR058560">
    <property type="entry name" value="DNA_primase_C"/>
</dbReference>
<evidence type="ECO:0000256" key="3">
    <source>
        <dbReference type="ARBA" id="ARBA00019038"/>
    </source>
</evidence>
<dbReference type="EMBL" id="WIXP02000002">
    <property type="protein sequence ID" value="KAF6215180.1"/>
    <property type="molecule type" value="Genomic_DNA"/>
</dbReference>
<dbReference type="GO" id="GO:0046872">
    <property type="term" value="F:metal ion binding"/>
    <property type="evidence" value="ECO:0007669"/>
    <property type="project" value="UniProtKB-KW"/>
</dbReference>
<evidence type="ECO:0000259" key="11">
    <source>
        <dbReference type="Pfam" id="PF04104"/>
    </source>
</evidence>
<evidence type="ECO:0000256" key="4">
    <source>
        <dbReference type="ARBA" id="ARBA00022485"/>
    </source>
</evidence>
<dbReference type="OrthoDB" id="421393at2759"/>
<keyword evidence="8" id="KW-0408">Iron</keyword>
<dbReference type="InterPro" id="IPR007238">
    <property type="entry name" value="DNA_primase_lsu_euk/arc"/>
</dbReference>
<sequence length="521" mass="60215">MHLSFTTPFFYNSSCSCAHFPVMDFSRVCRRSTKVNFEGLQKYPHELQLYNDFPAFTISIGELEQSMAERLCVLQTLEEVGNRGLKVGTEDWRKTVIEDLKKHNLRGFCKLLTATSLGSDVEDFNMRRRDHMSHYMLRVSYSESEDKRRWFIAREIELFRLRWLYLTESKRSEFLLLNNIKYSKADDREKQTAVKLSYGFMTVSQEYYFIPVWQVADLVRSRKVFIHKGMAYITNDDIISVLLASYRATLSQALAYISRRLHVLDDDPRILGLVKGAGKNTREVEYTNFANKDKVDIRQLDTLAEISYPLCMRQMHQRLRTVHHLKHFARLQYGLFLKGIGVSLEDSLLFWRSEFCKQMDVEKFEKSHSYNIRHSYGREGKRSNYAPQSCMKIISTSVSAGQYHGCPFKTLDSPALLKALQGSGFSMIAQHEIADLAKKGHYQLACSAHFSHSHKGADQVLIGHPNHYFDESQKILMSKMVKKEEKGSSTIVKPPAEKVKADTPKTDVWEDMGIDLSDVPL</sequence>
<dbReference type="Gene3D" id="1.20.930.80">
    <property type="match status" value="1"/>
</dbReference>
<dbReference type="AlphaFoldDB" id="A0A8S9Y1M4"/>
<keyword evidence="10" id="KW-0238">DNA-binding</keyword>
<accession>A0A8S9Y1M4</accession>
<evidence type="ECO:0000256" key="8">
    <source>
        <dbReference type="ARBA" id="ARBA00023004"/>
    </source>
</evidence>
<dbReference type="Pfam" id="PF26466">
    <property type="entry name" value="DNA_primase_lrg_N"/>
    <property type="match status" value="1"/>
</dbReference>
<evidence type="ECO:0000256" key="6">
    <source>
        <dbReference type="ARBA" id="ARBA00022705"/>
    </source>
</evidence>
<evidence type="ECO:0000256" key="1">
    <source>
        <dbReference type="ARBA" id="ARBA00001966"/>
    </source>
</evidence>
<dbReference type="Proteomes" id="UP000466442">
    <property type="component" value="Unassembled WGS sequence"/>
</dbReference>
<dbReference type="GO" id="GO:0006269">
    <property type="term" value="P:DNA replication, synthesis of primer"/>
    <property type="evidence" value="ECO:0007669"/>
    <property type="project" value="UniProtKB-KW"/>
</dbReference>
<reference evidence="12" key="1">
    <citation type="journal article" date="2021" name="Mol. Ecol. Resour.">
        <title>Apolygus lucorum genome provides insights into omnivorousness and mesophyll feeding.</title>
        <authorList>
            <person name="Liu Y."/>
            <person name="Liu H."/>
            <person name="Wang H."/>
            <person name="Huang T."/>
            <person name="Liu B."/>
            <person name="Yang B."/>
            <person name="Yin L."/>
            <person name="Li B."/>
            <person name="Zhang Y."/>
            <person name="Zhang S."/>
            <person name="Jiang F."/>
            <person name="Zhang X."/>
            <person name="Ren Y."/>
            <person name="Wang B."/>
            <person name="Wang S."/>
            <person name="Lu Y."/>
            <person name="Wu K."/>
            <person name="Fan W."/>
            <person name="Wang G."/>
        </authorList>
    </citation>
    <scope>NUCLEOTIDE SEQUENCE</scope>
    <source>
        <strain evidence="12">12Hb</strain>
    </source>
</reference>
<evidence type="ECO:0000256" key="7">
    <source>
        <dbReference type="ARBA" id="ARBA00022723"/>
    </source>
</evidence>
<protein>
    <recommendedName>
        <fullName evidence="3">DNA primase large subunit</fullName>
    </recommendedName>
</protein>
<comment type="similarity">
    <text evidence="2">Belongs to the eukaryotic-type primase large subunit family.</text>
</comment>
<keyword evidence="13" id="KW-1185">Reference proteome</keyword>
<evidence type="ECO:0000256" key="9">
    <source>
        <dbReference type="ARBA" id="ARBA00023014"/>
    </source>
</evidence>
<proteinExistence type="inferred from homology"/>
<keyword evidence="9" id="KW-0411">Iron-sulfur</keyword>
<gene>
    <name evidence="12" type="ORF">GE061_009931</name>
</gene>
<feature type="domain" description="DNA primase large subunit C-terminal" evidence="11">
    <location>
        <begin position="302"/>
        <end position="469"/>
    </location>
</feature>
<dbReference type="PANTHER" id="PTHR10537:SF3">
    <property type="entry name" value="DNA PRIMASE LARGE SUBUNIT"/>
    <property type="match status" value="1"/>
</dbReference>
<keyword evidence="5" id="KW-0639">Primosome</keyword>
<dbReference type="GO" id="GO:0003677">
    <property type="term" value="F:DNA binding"/>
    <property type="evidence" value="ECO:0007669"/>
    <property type="project" value="UniProtKB-KW"/>
</dbReference>
<keyword evidence="4" id="KW-0004">4Fe-4S</keyword>
<dbReference type="GO" id="GO:0005658">
    <property type="term" value="C:alpha DNA polymerase:primase complex"/>
    <property type="evidence" value="ECO:0007669"/>
    <property type="project" value="TreeGrafter"/>
</dbReference>
<evidence type="ECO:0000313" key="12">
    <source>
        <dbReference type="EMBL" id="KAF6215180.1"/>
    </source>
</evidence>
<name>A0A8S9Y1M4_APOLU</name>
<dbReference type="GO" id="GO:0051539">
    <property type="term" value="F:4 iron, 4 sulfur cluster binding"/>
    <property type="evidence" value="ECO:0007669"/>
    <property type="project" value="UniProtKB-KW"/>
</dbReference>